<dbReference type="AlphaFoldDB" id="A0A157T7D0"/>
<proteinExistence type="predicted"/>
<organism evidence="1 2">
    <name type="scientific">Saccharolobus solfataricus</name>
    <name type="common">Sulfolobus solfataricus</name>
    <dbReference type="NCBI Taxonomy" id="2287"/>
    <lineage>
        <taxon>Archaea</taxon>
        <taxon>Thermoproteota</taxon>
        <taxon>Thermoprotei</taxon>
        <taxon>Sulfolobales</taxon>
        <taxon>Sulfolobaceae</taxon>
        <taxon>Saccharolobus</taxon>
    </lineage>
</organism>
<accession>A0A157T7D0</accession>
<evidence type="ECO:0000313" key="1">
    <source>
        <dbReference type="EMBL" id="SAI86858.1"/>
    </source>
</evidence>
<dbReference type="PATRIC" id="fig|2287.9.peg.3471"/>
<dbReference type="EMBL" id="LT549890">
    <property type="protein sequence ID" value="SAI86858.1"/>
    <property type="molecule type" value="Genomic_DNA"/>
</dbReference>
<sequence length="129" mass="15015">MVEHKIFITIMEFPAEVRNNLSDGLCLTCCNDSVVCMSEDYPKNANVEVLFEIDREGREVIFRHIIMDDPSNPLTVEYGVDAKFVENVSHKKWIDIYFVNHSFNVEIKLRITFSDNEIRVMRREIGLGT</sequence>
<protein>
    <submittedName>
        <fullName evidence="1">Uncharacterized protein</fullName>
    </submittedName>
</protein>
<evidence type="ECO:0000313" key="2">
    <source>
        <dbReference type="Proteomes" id="UP000076770"/>
    </source>
</evidence>
<name>A0A157T7D0_SACSO</name>
<gene>
    <name evidence="1" type="ORF">SSOP1_3304</name>
</gene>
<dbReference type="Proteomes" id="UP000076770">
    <property type="component" value="Chromosome i"/>
</dbReference>
<reference evidence="2" key="1">
    <citation type="submission" date="2016-04" db="EMBL/GenBank/DDBJ databases">
        <authorList>
            <person name="Shah S.A."/>
            <person name="Garrett R.A."/>
        </authorList>
    </citation>
    <scope>NUCLEOTIDE SEQUENCE [LARGE SCALE GENOMIC DNA]</scope>
    <source>
        <strain evidence="2">ATCC 35091 / DSM 1616 / JCM 8930 / NBRC 15331 / P1</strain>
    </source>
</reference>